<dbReference type="Gene3D" id="2.60.40.10">
    <property type="entry name" value="Immunoglobulins"/>
    <property type="match status" value="1"/>
</dbReference>
<sequence>MKDELIGLSIITVLGLFGSVTSSFAEDSLSWKSEYFVGILDSKTDEHIPVMVTTFSKDSLKLDWAKPEITTNQKIISYDVLRKDLNSDYYKIAEITNLKQSSYIDMNLNEGYYGYKIIPVLMKTDSDKITMHGINREHSFFPTYVQGQQLVAQNLLKQNCLKCFDDSFEEIDNIFQYEFSEYTKRTNNEYQQNLDSESLRTENLFAFLFKIRNNH</sequence>
<gene>
    <name evidence="1" type="ORF">NZNM25_07950</name>
</gene>
<evidence type="ECO:0000313" key="1">
    <source>
        <dbReference type="EMBL" id="GBH34004.1"/>
    </source>
</evidence>
<protein>
    <submittedName>
        <fullName evidence="1">Uncharacterized protein</fullName>
    </submittedName>
</protein>
<dbReference type="InterPro" id="IPR036116">
    <property type="entry name" value="FN3_sf"/>
</dbReference>
<dbReference type="OrthoDB" id="4726at2157"/>
<accession>A0A2S2KQW3</accession>
<evidence type="ECO:0000313" key="2">
    <source>
        <dbReference type="Proteomes" id="UP000245829"/>
    </source>
</evidence>
<keyword evidence="2" id="KW-1185">Reference proteome</keyword>
<dbReference type="EMBL" id="BGKI01000004">
    <property type="protein sequence ID" value="GBH34004.1"/>
    <property type="molecule type" value="Genomic_DNA"/>
</dbReference>
<dbReference type="InterPro" id="IPR003961">
    <property type="entry name" value="FN3_dom"/>
</dbReference>
<name>A0A2S2KQW3_9ARCH</name>
<dbReference type="SUPFAM" id="SSF49265">
    <property type="entry name" value="Fibronectin type III"/>
    <property type="match status" value="1"/>
</dbReference>
<dbReference type="AlphaFoldDB" id="A0A2S2KQW3"/>
<dbReference type="RefSeq" id="WP_109876649.1">
    <property type="nucleotide sequence ID" value="NZ_AP026695.1"/>
</dbReference>
<dbReference type="InterPro" id="IPR013783">
    <property type="entry name" value="Ig-like_fold"/>
</dbReference>
<proteinExistence type="predicted"/>
<dbReference type="Proteomes" id="UP000245829">
    <property type="component" value="Unassembled WGS sequence"/>
</dbReference>
<organism evidence="1 2">
    <name type="scientific">Nitrosopumilus zosterae</name>
    <dbReference type="NCBI Taxonomy" id="718286"/>
    <lineage>
        <taxon>Archaea</taxon>
        <taxon>Nitrososphaerota</taxon>
        <taxon>Nitrososphaeria</taxon>
        <taxon>Nitrosopumilales</taxon>
        <taxon>Nitrosopumilaceae</taxon>
        <taxon>Nitrosopumilus</taxon>
    </lineage>
</organism>
<dbReference type="GeneID" id="76208881"/>
<comment type="caution">
    <text evidence="1">The sequence shown here is derived from an EMBL/GenBank/DDBJ whole genome shotgun (WGS) entry which is preliminary data.</text>
</comment>
<reference evidence="1 2" key="1">
    <citation type="submission" date="2018-05" db="EMBL/GenBank/DDBJ databases">
        <title>genome sequencing of Nitrosopumilus sp. NM25.</title>
        <authorList>
            <person name="Mori K."/>
            <person name="Nakagawa T."/>
        </authorList>
    </citation>
    <scope>NUCLEOTIDE SEQUENCE [LARGE SCALE GENOMIC DNA]</scope>
    <source>
        <strain evidence="1 2">NM25</strain>
    </source>
</reference>
<dbReference type="CDD" id="cd00063">
    <property type="entry name" value="FN3"/>
    <property type="match status" value="1"/>
</dbReference>